<dbReference type="InterPro" id="IPR000402">
    <property type="entry name" value="Na/K_ATPase_sub_beta"/>
</dbReference>
<evidence type="ECO:0000313" key="2">
    <source>
        <dbReference type="Proteomes" id="UP000008227"/>
    </source>
</evidence>
<name>A0ABB5UR86_PIG</name>
<gene>
    <name evidence="1" type="primary">ATP1B3</name>
</gene>
<proteinExistence type="predicted"/>
<dbReference type="AlphaFoldDB" id="A0ABB5UR86"/>
<dbReference type="Gene3D" id="1.20.5.170">
    <property type="match status" value="1"/>
</dbReference>
<evidence type="ECO:0000313" key="1">
    <source>
        <dbReference type="Ensembl" id="ENSSSCP00000081473.1"/>
    </source>
</evidence>
<protein>
    <submittedName>
        <fullName evidence="1">Uncharacterized protein</fullName>
    </submittedName>
</protein>
<dbReference type="GeneTree" id="ENSGT01030000234579"/>
<reference evidence="1" key="2">
    <citation type="submission" date="2025-08" db="UniProtKB">
        <authorList>
            <consortium name="Ensembl"/>
        </authorList>
    </citation>
    <scope>IDENTIFICATION</scope>
</reference>
<accession>A0ABB5UR86</accession>
<organism evidence="1 2">
    <name type="scientific">Sus scrofa</name>
    <name type="common">Pig</name>
    <dbReference type="NCBI Taxonomy" id="9823"/>
    <lineage>
        <taxon>Eukaryota</taxon>
        <taxon>Metazoa</taxon>
        <taxon>Chordata</taxon>
        <taxon>Craniata</taxon>
        <taxon>Vertebrata</taxon>
        <taxon>Euteleostomi</taxon>
        <taxon>Mammalia</taxon>
        <taxon>Eutheria</taxon>
        <taxon>Laurasiatheria</taxon>
        <taxon>Artiodactyla</taxon>
        <taxon>Suina</taxon>
        <taxon>Suidae</taxon>
        <taxon>Sus</taxon>
    </lineage>
</organism>
<reference evidence="1 2" key="1">
    <citation type="journal article" date="2020" name="Gigascience">
        <title>An improved pig reference genome sequence to enable pig genetics and genomics research.</title>
        <authorList>
            <person name="Warr A."/>
            <person name="Affara N."/>
            <person name="Aken B."/>
            <person name="Beiki H."/>
            <person name="Bickhart D.M."/>
            <person name="Billis K."/>
            <person name="Chow W."/>
            <person name="Eory L."/>
            <person name="Finlayson H.A."/>
            <person name="Flicek P."/>
            <person name="Giron C.G."/>
            <person name="Griffin D.K."/>
            <person name="Hall R."/>
            <person name="Hannum G."/>
            <person name="Hourlier T."/>
            <person name="Howe K."/>
            <person name="Hume D.A."/>
            <person name="Izuogu O."/>
            <person name="Kim K."/>
            <person name="Koren S."/>
            <person name="Liu H."/>
            <person name="Manchanda N."/>
            <person name="Martin F.J."/>
            <person name="Nonneman D.J."/>
            <person name="O'Connor R.E."/>
            <person name="Phillippy A.M."/>
            <person name="Rohrer G.A."/>
            <person name="Rosen B.D."/>
            <person name="Rund L.A."/>
            <person name="Sargent C.A."/>
            <person name="Schook L.B."/>
            <person name="Schroeder S.G."/>
            <person name="Schwartz A.S."/>
            <person name="Skinner B.M."/>
            <person name="Talbot R."/>
            <person name="Tseng E."/>
            <person name="Tuggle C.K."/>
            <person name="Watson M."/>
            <person name="Smith T.P.L."/>
            <person name="Archibald A.L."/>
        </authorList>
    </citation>
    <scope>NUCLEOTIDE SEQUENCE [LARGE SCALE GENOMIC DNA]</scope>
    <source>
        <strain evidence="1 2">Duroc</strain>
    </source>
</reference>
<dbReference type="Ensembl" id="ENSSSCT00000107072.1">
    <property type="protein sequence ID" value="ENSSSCP00000081473.1"/>
    <property type="gene ID" value="ENSSSCG00000011676.6"/>
</dbReference>
<sequence length="44" mass="5015">MTKKEKKSFNQSMAEWKLFLYNPTTGEFLGRSAKSWGSLCVVGK</sequence>
<reference evidence="1" key="3">
    <citation type="submission" date="2025-09" db="UniProtKB">
        <authorList>
            <consortium name="Ensembl"/>
        </authorList>
    </citation>
    <scope>IDENTIFICATION</scope>
</reference>
<dbReference type="Proteomes" id="UP000008227">
    <property type="component" value="Chromosome 13"/>
</dbReference>
<dbReference type="Pfam" id="PF00287">
    <property type="entry name" value="Na_K-ATPase"/>
    <property type="match status" value="1"/>
</dbReference>
<keyword evidence="2" id="KW-1185">Reference proteome</keyword>